<comment type="caution">
    <text evidence="2">The sequence shown here is derived from an EMBL/GenBank/DDBJ whole genome shotgun (WGS) entry which is preliminary data.</text>
</comment>
<feature type="signal peptide" evidence="1">
    <location>
        <begin position="1"/>
        <end position="18"/>
    </location>
</feature>
<name>A0A9W9GFB8_9EURO</name>
<feature type="chain" id="PRO_5041194733" evidence="1">
    <location>
        <begin position="19"/>
        <end position="160"/>
    </location>
</feature>
<dbReference type="AlphaFoldDB" id="A0A9W9GFB8"/>
<dbReference type="OrthoDB" id="5430620at2759"/>
<evidence type="ECO:0000256" key="1">
    <source>
        <dbReference type="SAM" id="SignalP"/>
    </source>
</evidence>
<gene>
    <name evidence="2" type="ORF">N7476_010720</name>
</gene>
<reference evidence="2" key="2">
    <citation type="journal article" date="2023" name="IMA Fungus">
        <title>Comparative genomic study of the Penicillium genus elucidates a diverse pangenome and 15 lateral gene transfer events.</title>
        <authorList>
            <person name="Petersen C."/>
            <person name="Sorensen T."/>
            <person name="Nielsen M.R."/>
            <person name="Sondergaard T.E."/>
            <person name="Sorensen J.L."/>
            <person name="Fitzpatrick D.A."/>
            <person name="Frisvad J.C."/>
            <person name="Nielsen K.L."/>
        </authorList>
    </citation>
    <scope>NUCLEOTIDE SEQUENCE</scope>
    <source>
        <strain evidence="2">IBT 21472</strain>
    </source>
</reference>
<organism evidence="2 3">
    <name type="scientific">Penicillium atrosanguineum</name>
    <dbReference type="NCBI Taxonomy" id="1132637"/>
    <lineage>
        <taxon>Eukaryota</taxon>
        <taxon>Fungi</taxon>
        <taxon>Dikarya</taxon>
        <taxon>Ascomycota</taxon>
        <taxon>Pezizomycotina</taxon>
        <taxon>Eurotiomycetes</taxon>
        <taxon>Eurotiomycetidae</taxon>
        <taxon>Eurotiales</taxon>
        <taxon>Aspergillaceae</taxon>
        <taxon>Penicillium</taxon>
    </lineage>
</organism>
<proteinExistence type="predicted"/>
<dbReference type="Proteomes" id="UP001147746">
    <property type="component" value="Unassembled WGS sequence"/>
</dbReference>
<protein>
    <submittedName>
        <fullName evidence="2">Uncharacterized protein</fullName>
    </submittedName>
</protein>
<dbReference type="EMBL" id="JAPZBO010000010">
    <property type="protein sequence ID" value="KAJ5299163.1"/>
    <property type="molecule type" value="Genomic_DNA"/>
</dbReference>
<evidence type="ECO:0000313" key="3">
    <source>
        <dbReference type="Proteomes" id="UP001147746"/>
    </source>
</evidence>
<accession>A0A9W9GFB8</accession>
<keyword evidence="1" id="KW-0732">Signal</keyword>
<reference evidence="2" key="1">
    <citation type="submission" date="2022-12" db="EMBL/GenBank/DDBJ databases">
        <authorList>
            <person name="Petersen C."/>
        </authorList>
    </citation>
    <scope>NUCLEOTIDE SEQUENCE</scope>
    <source>
        <strain evidence="2">IBT 21472</strain>
    </source>
</reference>
<keyword evidence="3" id="KW-1185">Reference proteome</keyword>
<sequence>MKFSIATIAGFAIAISAASLPAAFTLVGDGGETVLTDGTNAYVGGDTDKNHEILILRSGSNGMISFTSKNSTPTGFQNLYIIPNTVEPIALTVPHSGATPKGASSNNFGVNDEGYFTHNGNAYFAKDGYGESKVKELYWYGEHSSEYEAANLYVKECKGC</sequence>
<evidence type="ECO:0000313" key="2">
    <source>
        <dbReference type="EMBL" id="KAJ5299163.1"/>
    </source>
</evidence>